<dbReference type="InterPro" id="IPR029044">
    <property type="entry name" value="Nucleotide-diphossugar_trans"/>
</dbReference>
<feature type="transmembrane region" description="Helical" evidence="4">
    <location>
        <begin position="259"/>
        <end position="278"/>
    </location>
</feature>
<name>A0A401U9Y3_9BACT</name>
<dbReference type="EMBL" id="BHXQ01000003">
    <property type="protein sequence ID" value="GCC51699.1"/>
    <property type="molecule type" value="Genomic_DNA"/>
</dbReference>
<dbReference type="PANTHER" id="PTHR43630:SF1">
    <property type="entry name" value="POLY-BETA-1,6-N-ACETYL-D-GLUCOSAMINE SYNTHASE"/>
    <property type="match status" value="1"/>
</dbReference>
<dbReference type="Gene3D" id="3.90.550.10">
    <property type="entry name" value="Spore Coat Polysaccharide Biosynthesis Protein SpsA, Chain A"/>
    <property type="match status" value="1"/>
</dbReference>
<protein>
    <submittedName>
        <fullName evidence="6">Glycosyl transferase family 2</fullName>
    </submittedName>
</protein>
<sequence length="330" mass="37145">MRNEEKTIARLLTDIKNQVYPCFEVIIVDDHSDDGSRGAVENWLTENAGKTGFLRLVNNEGVGKKAALALAVQKAKGELIMTTDADCELLQSWISKTVEQFDDQTNLIVGAVRMKGKQFTDHLQQLEFASLIGSGAATLGWQRPTMANGANLAFRKSVFNAVGAYEGNSHIASGDDEFLMRKIHQRFPGSIFFNHNSDTVVDTAAHQNFKSFTNQRIRWASKWALHQSYFSKLLALLIFSFQLAFLLSPWLMYFGYLNINLGLSLILIKAAVEWFFFIPVLRLLRLPINLAAFITLQFIYPYYVVTIGLLANVVGYQWKGRGYNSSKSAH</sequence>
<reference evidence="6 7" key="1">
    <citation type="submission" date="2018-11" db="EMBL/GenBank/DDBJ databases">
        <title>Chryseotalea sanarue gen. nov., sp., nov., a member of the family Cytophagaceae, isolated from a brackish lake in Hamamatsu Japan.</title>
        <authorList>
            <person name="Maejima Y."/>
            <person name="Iino T."/>
            <person name="Muraguchi Y."/>
            <person name="Fukuda K."/>
            <person name="Ohkuma M."/>
            <person name="Moriuchi R."/>
            <person name="Dohra H."/>
            <person name="Kimbara K."/>
            <person name="Shintani M."/>
        </authorList>
    </citation>
    <scope>NUCLEOTIDE SEQUENCE [LARGE SCALE GENOMIC DNA]</scope>
    <source>
        <strain evidence="6 7">Ys</strain>
    </source>
</reference>
<evidence type="ECO:0000256" key="4">
    <source>
        <dbReference type="SAM" id="Phobius"/>
    </source>
</evidence>
<accession>A0A401U9Y3</accession>
<dbReference type="AlphaFoldDB" id="A0A401U9Y3"/>
<dbReference type="SUPFAM" id="SSF53448">
    <property type="entry name" value="Nucleotide-diphospho-sugar transferases"/>
    <property type="match status" value="1"/>
</dbReference>
<keyword evidence="4" id="KW-0812">Transmembrane</keyword>
<gene>
    <name evidence="6" type="ORF">SanaruYs_19280</name>
</gene>
<keyword evidence="3 6" id="KW-0808">Transferase</keyword>
<keyword evidence="4" id="KW-1133">Transmembrane helix</keyword>
<comment type="similarity">
    <text evidence="1">Belongs to the glycosyltransferase 2 family.</text>
</comment>
<dbReference type="Proteomes" id="UP000288227">
    <property type="component" value="Unassembled WGS sequence"/>
</dbReference>
<feature type="transmembrane region" description="Helical" evidence="4">
    <location>
        <begin position="233"/>
        <end position="253"/>
    </location>
</feature>
<dbReference type="Pfam" id="PF00535">
    <property type="entry name" value="Glycos_transf_2"/>
    <property type="match status" value="1"/>
</dbReference>
<organism evidence="6 7">
    <name type="scientific">Chryseotalea sanaruensis</name>
    <dbReference type="NCBI Taxonomy" id="2482724"/>
    <lineage>
        <taxon>Bacteria</taxon>
        <taxon>Pseudomonadati</taxon>
        <taxon>Bacteroidota</taxon>
        <taxon>Cytophagia</taxon>
        <taxon>Cytophagales</taxon>
        <taxon>Chryseotaleaceae</taxon>
        <taxon>Chryseotalea</taxon>
    </lineage>
</organism>
<dbReference type="GO" id="GO:0016757">
    <property type="term" value="F:glycosyltransferase activity"/>
    <property type="evidence" value="ECO:0007669"/>
    <property type="project" value="UniProtKB-KW"/>
</dbReference>
<evidence type="ECO:0000256" key="2">
    <source>
        <dbReference type="ARBA" id="ARBA00022676"/>
    </source>
</evidence>
<feature type="domain" description="Glycosyltransferase 2-like" evidence="5">
    <location>
        <begin position="2"/>
        <end position="159"/>
    </location>
</feature>
<keyword evidence="4" id="KW-0472">Membrane</keyword>
<evidence type="ECO:0000259" key="5">
    <source>
        <dbReference type="Pfam" id="PF00535"/>
    </source>
</evidence>
<evidence type="ECO:0000256" key="1">
    <source>
        <dbReference type="ARBA" id="ARBA00006739"/>
    </source>
</evidence>
<evidence type="ECO:0000313" key="6">
    <source>
        <dbReference type="EMBL" id="GCC51699.1"/>
    </source>
</evidence>
<evidence type="ECO:0000313" key="7">
    <source>
        <dbReference type="Proteomes" id="UP000288227"/>
    </source>
</evidence>
<feature type="transmembrane region" description="Helical" evidence="4">
    <location>
        <begin position="290"/>
        <end position="311"/>
    </location>
</feature>
<keyword evidence="2" id="KW-0328">Glycosyltransferase</keyword>
<dbReference type="InterPro" id="IPR001173">
    <property type="entry name" value="Glyco_trans_2-like"/>
</dbReference>
<proteinExistence type="inferred from homology"/>
<keyword evidence="7" id="KW-1185">Reference proteome</keyword>
<dbReference type="PANTHER" id="PTHR43630">
    <property type="entry name" value="POLY-BETA-1,6-N-ACETYL-D-GLUCOSAMINE SYNTHASE"/>
    <property type="match status" value="1"/>
</dbReference>
<comment type="caution">
    <text evidence="6">The sequence shown here is derived from an EMBL/GenBank/DDBJ whole genome shotgun (WGS) entry which is preliminary data.</text>
</comment>
<evidence type="ECO:0000256" key="3">
    <source>
        <dbReference type="ARBA" id="ARBA00022679"/>
    </source>
</evidence>